<evidence type="ECO:0000259" key="9">
    <source>
        <dbReference type="SMART" id="SM00790"/>
    </source>
</evidence>
<dbReference type="InterPro" id="IPR013984">
    <property type="entry name" value="Ald_Fedxn_OxRdtase_dom2"/>
</dbReference>
<proteinExistence type="inferred from homology"/>
<keyword evidence="4" id="KW-0479">Metal-binding</keyword>
<comment type="cofactor">
    <cofactor evidence="8">
        <name>tungstopterin</name>
        <dbReference type="ChEBI" id="CHEBI:30402"/>
    </cofactor>
</comment>
<evidence type="ECO:0000256" key="6">
    <source>
        <dbReference type="ARBA" id="ARBA00023004"/>
    </source>
</evidence>
<name>E1YMH9_9BACT</name>
<dbReference type="InterPro" id="IPR036021">
    <property type="entry name" value="Tungsten_al_ferr_oxy-like_C"/>
</dbReference>
<keyword evidence="6" id="KW-0408">Iron</keyword>
<evidence type="ECO:0000256" key="1">
    <source>
        <dbReference type="ARBA" id="ARBA00001966"/>
    </source>
</evidence>
<evidence type="ECO:0000256" key="2">
    <source>
        <dbReference type="ARBA" id="ARBA00011032"/>
    </source>
</evidence>
<dbReference type="InterPro" id="IPR001203">
    <property type="entry name" value="OxRdtase_Ald_Fedxn_C"/>
</dbReference>
<dbReference type="InterPro" id="IPR036503">
    <property type="entry name" value="Ald_Fedxn_OxRdtase_N_sf"/>
</dbReference>
<dbReference type="GO" id="GO:0016625">
    <property type="term" value="F:oxidoreductase activity, acting on the aldehyde or oxo group of donors, iron-sulfur protein as acceptor"/>
    <property type="evidence" value="ECO:0007669"/>
    <property type="project" value="InterPro"/>
</dbReference>
<dbReference type="Gene3D" id="1.10.599.10">
    <property type="entry name" value="Aldehyde Ferredoxin Oxidoreductase Protein, subunit A, domain 3"/>
    <property type="match status" value="1"/>
</dbReference>
<dbReference type="GO" id="GO:0046872">
    <property type="term" value="F:metal ion binding"/>
    <property type="evidence" value="ECO:0007669"/>
    <property type="project" value="UniProtKB-KW"/>
</dbReference>
<dbReference type="InterPro" id="IPR013985">
    <property type="entry name" value="Ald_Fedxn_OxRdtase_dom3"/>
</dbReference>
<dbReference type="GO" id="GO:0009055">
    <property type="term" value="F:electron transfer activity"/>
    <property type="evidence" value="ECO:0007669"/>
    <property type="project" value="InterPro"/>
</dbReference>
<evidence type="ECO:0000256" key="5">
    <source>
        <dbReference type="ARBA" id="ARBA00023002"/>
    </source>
</evidence>
<dbReference type="Pfam" id="PF02730">
    <property type="entry name" value="AFOR_N"/>
    <property type="match status" value="1"/>
</dbReference>
<dbReference type="GO" id="GO:0051539">
    <property type="term" value="F:4 iron, 4 sulfur cluster binding"/>
    <property type="evidence" value="ECO:0007669"/>
    <property type="project" value="UniProtKB-KW"/>
</dbReference>
<evidence type="ECO:0000256" key="3">
    <source>
        <dbReference type="ARBA" id="ARBA00022485"/>
    </source>
</evidence>
<evidence type="ECO:0000313" key="10">
    <source>
        <dbReference type="EMBL" id="CBX31773.1"/>
    </source>
</evidence>
<gene>
    <name evidence="10" type="ORF">N47_N25980</name>
</gene>
<dbReference type="InterPro" id="IPR051919">
    <property type="entry name" value="W-dependent_AOR"/>
</dbReference>
<keyword evidence="3" id="KW-0004">4Fe-4S</keyword>
<comment type="similarity">
    <text evidence="2">Belongs to the AOR/FOR family.</text>
</comment>
<dbReference type="PANTHER" id="PTHR30038:SF0">
    <property type="entry name" value="TUNGSTEN-CONTAINING ALDEHYDE FERREDOXIN OXIDOREDUCTASE"/>
    <property type="match status" value="1"/>
</dbReference>
<dbReference type="Pfam" id="PF01314">
    <property type="entry name" value="AFOR_C"/>
    <property type="match status" value="1"/>
</dbReference>
<feature type="domain" description="Aldehyde ferredoxin oxidoreductase N-terminal" evidence="9">
    <location>
        <begin position="7"/>
        <end position="211"/>
    </location>
</feature>
<organism evidence="10">
    <name type="scientific">uncultured Desulfobacterium sp</name>
    <dbReference type="NCBI Taxonomy" id="201089"/>
    <lineage>
        <taxon>Bacteria</taxon>
        <taxon>Pseudomonadati</taxon>
        <taxon>Thermodesulfobacteriota</taxon>
        <taxon>Desulfobacteria</taxon>
        <taxon>Desulfobacterales</taxon>
        <taxon>Desulfobacteriaceae</taxon>
        <taxon>Desulfobacterium</taxon>
        <taxon>environmental samples</taxon>
    </lineage>
</organism>
<dbReference type="EMBL" id="FR695879">
    <property type="protein sequence ID" value="CBX31773.1"/>
    <property type="molecule type" value="Genomic_DNA"/>
</dbReference>
<dbReference type="Gene3D" id="1.10.569.10">
    <property type="entry name" value="Aldehyde Ferredoxin Oxidoreductase Protein, subunit A, domain 2"/>
    <property type="match status" value="1"/>
</dbReference>
<protein>
    <recommendedName>
        <fullName evidence="9">Aldehyde ferredoxin oxidoreductase N-terminal domain-containing protein</fullName>
    </recommendedName>
</protein>
<sequence length="664" mass="74920">MSEQYGWAGQILRVNLTTGEFSTVDTMKYVPKYIGGYGIALRLCWEEMKPGIKAFDPESKVFIMNGVASGTMSPCSGRVNFLGMLPQSYPEQFTNTSIGGHFPARLKWNGYDGIILEGKSEKPCYLVIKNGKPSLEPAKGLWGLGLIDSQQILQDRYGKNRCDIYGIGPAGENLIRYAIVGCGAHNATGQGGMGAVLGSKKLKAIVLVGGKHQVKVKDPEAAIKATMEFYPKRRKRPLIYGNLGNKSENPWWEEWTGGKDIFDNHAKDWMGSIHNMPYPIFAKSCAAGCLGGCGFFEFKNVPAVTRPGLITGMSGCVHTRYEQFFDRLEGEKNFEKGFEVHVLAQQLGFNHHEINYGIVPWLHYTKQLGIDTESLMGMPTDVRDHEWWIKLLNMIAYRKGFGDTLAEGLRRTVEKLGPEKYWYPEYEGLEAAREGDAPRPVKYPVAGIGGWGYTSRGILADHAFGPIAALPGALCWMIDTRDPHHNKWPDWIHNDFISYIMKEPDKYGSPFVVKWAKDATMRGILIDCLPVCFQFPLRKYMGWLYEHEEIGEGTKSTGLEARLFSAVTGIEMSEAEYYKAGERINTLTRAILCRDNERTAKMEWDEIEKVMYKRIDMEKFKVTVANWYEALGWNRETGYPTMEHLKDMGLEYLAPELEKIGKLG</sequence>
<evidence type="ECO:0000256" key="8">
    <source>
        <dbReference type="ARBA" id="ARBA00049934"/>
    </source>
</evidence>
<comment type="cofactor">
    <cofactor evidence="1">
        <name>[4Fe-4S] cluster</name>
        <dbReference type="ChEBI" id="CHEBI:49883"/>
    </cofactor>
</comment>
<dbReference type="InterPro" id="IPR013983">
    <property type="entry name" value="Ald_Fedxn_OxRdtase_N"/>
</dbReference>
<keyword evidence="5" id="KW-0560">Oxidoreductase</keyword>
<dbReference type="Gene3D" id="3.60.9.10">
    <property type="entry name" value="Aldehyde ferredoxin oxidoreductase, N-terminal domain"/>
    <property type="match status" value="1"/>
</dbReference>
<dbReference type="AlphaFoldDB" id="E1YMH9"/>
<keyword evidence="7" id="KW-0411">Iron-sulfur</keyword>
<dbReference type="SMART" id="SM00790">
    <property type="entry name" value="AFOR_N"/>
    <property type="match status" value="1"/>
</dbReference>
<reference evidence="10" key="1">
    <citation type="journal article" date="2011" name="Environ. Microbiol.">
        <title>Genomic insights into the metabolic potential of the polycyclic aromatic hydrocarbon degrading sulfate-reducing Deltaproteobacterium N47.</title>
        <authorList>
            <person name="Bergmann F."/>
            <person name="Selesi D."/>
            <person name="Weinmaier T."/>
            <person name="Tischler P."/>
            <person name="Rattei T."/>
            <person name="Meckenstock R.U."/>
        </authorList>
    </citation>
    <scope>NUCLEOTIDE SEQUENCE</scope>
</reference>
<accession>E1YMH9</accession>
<evidence type="ECO:0000256" key="4">
    <source>
        <dbReference type="ARBA" id="ARBA00022723"/>
    </source>
</evidence>
<evidence type="ECO:0000256" key="7">
    <source>
        <dbReference type="ARBA" id="ARBA00023014"/>
    </source>
</evidence>
<dbReference type="SUPFAM" id="SSF56228">
    <property type="entry name" value="Aldehyde ferredoxin oxidoreductase, N-terminal domain"/>
    <property type="match status" value="1"/>
</dbReference>
<dbReference type="PANTHER" id="PTHR30038">
    <property type="entry name" value="ALDEHYDE FERREDOXIN OXIDOREDUCTASE"/>
    <property type="match status" value="1"/>
</dbReference>
<dbReference type="SUPFAM" id="SSF48310">
    <property type="entry name" value="Aldehyde ferredoxin oxidoreductase, C-terminal domains"/>
    <property type="match status" value="1"/>
</dbReference>